<dbReference type="AlphaFoldDB" id="A0A3D9KY77"/>
<gene>
    <name evidence="1" type="ORF">C7460_12146</name>
</gene>
<protein>
    <submittedName>
        <fullName evidence="1">Uncharacterized protein</fullName>
    </submittedName>
</protein>
<dbReference type="Proteomes" id="UP000256779">
    <property type="component" value="Unassembled WGS sequence"/>
</dbReference>
<reference evidence="1 2" key="1">
    <citation type="submission" date="2018-07" db="EMBL/GenBank/DDBJ databases">
        <title>Genomic Encyclopedia of Type Strains, Phase IV (KMG-IV): sequencing the most valuable type-strain genomes for metagenomic binning, comparative biology and taxonomic classification.</title>
        <authorList>
            <person name="Goeker M."/>
        </authorList>
    </citation>
    <scope>NUCLEOTIDE SEQUENCE [LARGE SCALE GENOMIC DNA]</scope>
    <source>
        <strain evidence="1 2">DSM 4134</strain>
    </source>
</reference>
<dbReference type="RefSeq" id="WP_115869597.1">
    <property type="nucleotide sequence ID" value="NZ_QREG01000021.1"/>
</dbReference>
<keyword evidence="2" id="KW-1185">Reference proteome</keyword>
<dbReference type="EMBL" id="QREG01000021">
    <property type="protein sequence ID" value="RED94359.1"/>
    <property type="molecule type" value="Genomic_DNA"/>
</dbReference>
<accession>A0A3D9KY77</accession>
<evidence type="ECO:0000313" key="1">
    <source>
        <dbReference type="EMBL" id="RED94359.1"/>
    </source>
</evidence>
<comment type="caution">
    <text evidence="1">The sequence shown here is derived from an EMBL/GenBank/DDBJ whole genome shotgun (WGS) entry which is preliminary data.</text>
</comment>
<sequence length="65" mass="7607">MQFIWYNPDIDAYQKGTMKDYDVVITTSSNVDRFDILYEFSDTPEKLINKILQSLNTVRQLELAG</sequence>
<organism evidence="1 2">
    <name type="scientific">Marinoscillum furvescens DSM 4134</name>
    <dbReference type="NCBI Taxonomy" id="1122208"/>
    <lineage>
        <taxon>Bacteria</taxon>
        <taxon>Pseudomonadati</taxon>
        <taxon>Bacteroidota</taxon>
        <taxon>Cytophagia</taxon>
        <taxon>Cytophagales</taxon>
        <taxon>Reichenbachiellaceae</taxon>
        <taxon>Marinoscillum</taxon>
    </lineage>
</organism>
<evidence type="ECO:0000313" key="2">
    <source>
        <dbReference type="Proteomes" id="UP000256779"/>
    </source>
</evidence>
<dbReference type="OrthoDB" id="982324at2"/>
<name>A0A3D9KY77_MARFU</name>
<proteinExistence type="predicted"/>